<sequence length="403" mass="46013">MISSPPFRQRKIIGKIITAALFVGALFVLIAAKIHFTESIGSHRLDNDVTPSPNSRRQLQMLEKFGLSQHTAHLNFEIYNGETGETLLSLGDENEANPLNNLVDSRAPRNGHGRETAFFFHIRKSKGGAVKNIMTHCFNLRRAEKRTSPESLTFVDGVLNIDTQTLAGLKKAQETNLVDSGLVDVIVSSYFFEGMMLFNPTHQGRAFTFLPHPVYQTESLYRSLKKRYPDSFRRTDISEWVQSDAFTDNWVVRSLINQHSGELTEDHLVVAKIILAQKFVVGISQYPKETLKRLVMYYGWNEVNGKGFECMNHFLNLENDEDVQFEGKIERGSERWNFLSTVNKYDMDLYYYSLQLFAKQGSTLFGRPYVDKDGVPIDFAKLKAQKDKEKLEAFLNSFHAGDE</sequence>
<dbReference type="AlphaFoldDB" id="A0AAD9DGQ3"/>
<dbReference type="Gene3D" id="3.40.50.300">
    <property type="entry name" value="P-loop containing nucleotide triphosphate hydrolases"/>
    <property type="match status" value="1"/>
</dbReference>
<dbReference type="Proteomes" id="UP001224775">
    <property type="component" value="Unassembled WGS sequence"/>
</dbReference>
<gene>
    <name evidence="2" type="ORF">QTG54_003184</name>
</gene>
<keyword evidence="1" id="KW-1133">Transmembrane helix</keyword>
<evidence type="ECO:0000313" key="2">
    <source>
        <dbReference type="EMBL" id="KAK1746577.1"/>
    </source>
</evidence>
<comment type="caution">
    <text evidence="2">The sequence shown here is derived from an EMBL/GenBank/DDBJ whole genome shotgun (WGS) entry which is preliminary data.</text>
</comment>
<name>A0AAD9DGQ3_9STRA</name>
<evidence type="ECO:0000256" key="1">
    <source>
        <dbReference type="SAM" id="Phobius"/>
    </source>
</evidence>
<evidence type="ECO:0000313" key="3">
    <source>
        <dbReference type="Proteomes" id="UP001224775"/>
    </source>
</evidence>
<dbReference type="PANTHER" id="PTHR32301:SF6">
    <property type="entry name" value="GOLVESIN-RELATED"/>
    <property type="match status" value="1"/>
</dbReference>
<keyword evidence="1" id="KW-0472">Membrane</keyword>
<accession>A0AAD9DGQ3</accession>
<proteinExistence type="predicted"/>
<dbReference type="InterPro" id="IPR027417">
    <property type="entry name" value="P-loop_NTPase"/>
</dbReference>
<reference evidence="2" key="1">
    <citation type="submission" date="2023-06" db="EMBL/GenBank/DDBJ databases">
        <title>Survivors Of The Sea: Transcriptome response of Skeletonema marinoi to long-term dormancy.</title>
        <authorList>
            <person name="Pinder M.I.M."/>
            <person name="Kourtchenko O."/>
            <person name="Robertson E.K."/>
            <person name="Larsson T."/>
            <person name="Maumus F."/>
            <person name="Osuna-Cruz C.M."/>
            <person name="Vancaester E."/>
            <person name="Stenow R."/>
            <person name="Vandepoele K."/>
            <person name="Ploug H."/>
            <person name="Bruchert V."/>
            <person name="Godhe A."/>
            <person name="Topel M."/>
        </authorList>
    </citation>
    <scope>NUCLEOTIDE SEQUENCE</scope>
    <source>
        <strain evidence="2">R05AC</strain>
    </source>
</reference>
<protein>
    <submittedName>
        <fullName evidence="2">Uncharacterized protein</fullName>
    </submittedName>
</protein>
<dbReference type="PANTHER" id="PTHR32301">
    <property type="entry name" value="COUNTIN RECEPTOR CNR3-RELATED"/>
    <property type="match status" value="1"/>
</dbReference>
<keyword evidence="3" id="KW-1185">Reference proteome</keyword>
<keyword evidence="1" id="KW-0812">Transmembrane</keyword>
<organism evidence="2 3">
    <name type="scientific">Skeletonema marinoi</name>
    <dbReference type="NCBI Taxonomy" id="267567"/>
    <lineage>
        <taxon>Eukaryota</taxon>
        <taxon>Sar</taxon>
        <taxon>Stramenopiles</taxon>
        <taxon>Ochrophyta</taxon>
        <taxon>Bacillariophyta</taxon>
        <taxon>Coscinodiscophyceae</taxon>
        <taxon>Thalassiosirophycidae</taxon>
        <taxon>Thalassiosirales</taxon>
        <taxon>Skeletonemataceae</taxon>
        <taxon>Skeletonema</taxon>
        <taxon>Skeletonema marinoi-dohrnii complex</taxon>
    </lineage>
</organism>
<feature type="transmembrane region" description="Helical" evidence="1">
    <location>
        <begin position="12"/>
        <end position="32"/>
    </location>
</feature>
<dbReference type="EMBL" id="JATAAI010000004">
    <property type="protein sequence ID" value="KAK1746577.1"/>
    <property type="molecule type" value="Genomic_DNA"/>
</dbReference>
<dbReference type="InterPro" id="IPR053259">
    <property type="entry name" value="Golvesin-related_Golgi"/>
</dbReference>